<dbReference type="Proteomes" id="UP001500037">
    <property type="component" value="Unassembled WGS sequence"/>
</dbReference>
<keyword evidence="2" id="KW-1185">Reference proteome</keyword>
<accession>A0ABP4GNZ5</accession>
<sequence length="156" mass="16543">MPPAVLPTTQAAVDAVAAVAERHGRSVTASHDIGEDQTSAALFAAHPAAAATGERWPHADLAAVPHEALLEIGGTPAVAVRFFVHDEAQVTVEGVAFEDVARERVPALLDALWSGLAHVRRRTFPPALTLEVAVPGEPTHRAHVDRLTPWLAEVTR</sequence>
<evidence type="ECO:0000313" key="1">
    <source>
        <dbReference type="EMBL" id="GAA1231910.1"/>
    </source>
</evidence>
<name>A0ABP4GNZ5_9ACTN</name>
<dbReference type="RefSeq" id="WP_344441223.1">
    <property type="nucleotide sequence ID" value="NZ_BAAALF010000029.1"/>
</dbReference>
<dbReference type="EMBL" id="BAAALF010000029">
    <property type="protein sequence ID" value="GAA1231910.1"/>
    <property type="molecule type" value="Genomic_DNA"/>
</dbReference>
<proteinExistence type="predicted"/>
<comment type="caution">
    <text evidence="1">The sequence shown here is derived from an EMBL/GenBank/DDBJ whole genome shotgun (WGS) entry which is preliminary data.</text>
</comment>
<organism evidence="1 2">
    <name type="scientific">Kitasatospora nipponensis</name>
    <dbReference type="NCBI Taxonomy" id="258049"/>
    <lineage>
        <taxon>Bacteria</taxon>
        <taxon>Bacillati</taxon>
        <taxon>Actinomycetota</taxon>
        <taxon>Actinomycetes</taxon>
        <taxon>Kitasatosporales</taxon>
        <taxon>Streptomycetaceae</taxon>
        <taxon>Kitasatospora</taxon>
    </lineage>
</organism>
<gene>
    <name evidence="1" type="ORF">GCM10009665_22690</name>
</gene>
<protein>
    <submittedName>
        <fullName evidence="1">Uncharacterized protein</fullName>
    </submittedName>
</protein>
<evidence type="ECO:0000313" key="2">
    <source>
        <dbReference type="Proteomes" id="UP001500037"/>
    </source>
</evidence>
<reference evidence="2" key="1">
    <citation type="journal article" date="2019" name="Int. J. Syst. Evol. Microbiol.">
        <title>The Global Catalogue of Microorganisms (GCM) 10K type strain sequencing project: providing services to taxonomists for standard genome sequencing and annotation.</title>
        <authorList>
            <consortium name="The Broad Institute Genomics Platform"/>
            <consortium name="The Broad Institute Genome Sequencing Center for Infectious Disease"/>
            <person name="Wu L."/>
            <person name="Ma J."/>
        </authorList>
    </citation>
    <scope>NUCLEOTIDE SEQUENCE [LARGE SCALE GENOMIC DNA]</scope>
    <source>
        <strain evidence="2">JCM 13004</strain>
    </source>
</reference>